<dbReference type="PANTHER" id="PTHR35043:SF7">
    <property type="entry name" value="TRANSCRIPTION FACTOR DOMAIN-CONTAINING PROTEIN"/>
    <property type="match status" value="1"/>
</dbReference>
<dbReference type="OrthoDB" id="3061561at2759"/>
<feature type="transmembrane region" description="Helical" evidence="2">
    <location>
        <begin position="405"/>
        <end position="427"/>
    </location>
</feature>
<dbReference type="RefSeq" id="XP_025428949.1">
    <property type="nucleotide sequence ID" value="XM_025572057.1"/>
</dbReference>
<feature type="transmembrane region" description="Helical" evidence="2">
    <location>
        <begin position="374"/>
        <end position="393"/>
    </location>
</feature>
<keyword evidence="4" id="KW-1185">Reference proteome</keyword>
<protein>
    <submittedName>
        <fullName evidence="3">Uncharacterized protein</fullName>
    </submittedName>
</protein>
<reference evidence="3 4" key="1">
    <citation type="submission" date="2016-12" db="EMBL/GenBank/DDBJ databases">
        <title>The genomes of Aspergillus section Nigri reveals drivers in fungal speciation.</title>
        <authorList>
            <consortium name="DOE Joint Genome Institute"/>
            <person name="Vesth T.C."/>
            <person name="Nybo J."/>
            <person name="Theobald S."/>
            <person name="Brandl J."/>
            <person name="Frisvad J.C."/>
            <person name="Nielsen K.F."/>
            <person name="Lyhne E.K."/>
            <person name="Kogle M.E."/>
            <person name="Kuo A."/>
            <person name="Riley R."/>
            <person name="Clum A."/>
            <person name="Nolan M."/>
            <person name="Lipzen A."/>
            <person name="Salamov A."/>
            <person name="Henrissat B."/>
            <person name="Wiebenga A."/>
            <person name="De Vries R.P."/>
            <person name="Grigoriev I.V."/>
            <person name="Mortensen U.H."/>
            <person name="Andersen M.R."/>
            <person name="Baker S.E."/>
        </authorList>
    </citation>
    <scope>NUCLEOTIDE SEQUENCE [LARGE SCALE GENOMIC DNA]</scope>
    <source>
        <strain evidence="3 4">JOP 1030-1</strain>
    </source>
</reference>
<dbReference type="Proteomes" id="UP000248349">
    <property type="component" value="Unassembled WGS sequence"/>
</dbReference>
<gene>
    <name evidence="3" type="ORF">BP01DRAFT_302083</name>
</gene>
<dbReference type="GeneID" id="37073285"/>
<keyword evidence="2" id="KW-1133">Transmembrane helix</keyword>
<organism evidence="3 4">
    <name type="scientific">Aspergillus saccharolyticus JOP 1030-1</name>
    <dbReference type="NCBI Taxonomy" id="1450539"/>
    <lineage>
        <taxon>Eukaryota</taxon>
        <taxon>Fungi</taxon>
        <taxon>Dikarya</taxon>
        <taxon>Ascomycota</taxon>
        <taxon>Pezizomycotina</taxon>
        <taxon>Eurotiomycetes</taxon>
        <taxon>Eurotiomycetidae</taxon>
        <taxon>Eurotiales</taxon>
        <taxon>Aspergillaceae</taxon>
        <taxon>Aspergillus</taxon>
        <taxon>Aspergillus subgen. Circumdati</taxon>
    </lineage>
</organism>
<name>A0A318Z989_9EURO</name>
<proteinExistence type="predicted"/>
<feature type="transmembrane region" description="Helical" evidence="2">
    <location>
        <begin position="281"/>
        <end position="304"/>
    </location>
</feature>
<dbReference type="AlphaFoldDB" id="A0A318Z989"/>
<evidence type="ECO:0000313" key="4">
    <source>
        <dbReference type="Proteomes" id="UP000248349"/>
    </source>
</evidence>
<keyword evidence="2" id="KW-0472">Membrane</keyword>
<evidence type="ECO:0000313" key="3">
    <source>
        <dbReference type="EMBL" id="PYH42967.1"/>
    </source>
</evidence>
<keyword evidence="2" id="KW-0812">Transmembrane</keyword>
<dbReference type="STRING" id="1450539.A0A318Z989"/>
<feature type="compositionally biased region" description="Polar residues" evidence="1">
    <location>
        <begin position="162"/>
        <end position="177"/>
    </location>
</feature>
<dbReference type="EMBL" id="KZ821247">
    <property type="protein sequence ID" value="PYH42967.1"/>
    <property type="molecule type" value="Genomic_DNA"/>
</dbReference>
<feature type="region of interest" description="Disordered" evidence="1">
    <location>
        <begin position="161"/>
        <end position="187"/>
    </location>
</feature>
<feature type="transmembrane region" description="Helical" evidence="2">
    <location>
        <begin position="439"/>
        <end position="461"/>
    </location>
</feature>
<sequence>MISFFTMLASAFSRFDTNCTLPATQDRVNYVSSPNTRGTLSIVWSCLFTIIACTWTVQHPSLPWQRKHYYPDEANFSDPRLKAERKWKISKWKHAIAWFLGTIFAPEVPLAKHLGDLWEVRRMQDEIKNAAKEKGYEPLSGWRDCHYLFALMGGFAMRTNEEQNPTAHGNHNPTTEAGISAAPGGEDSIRSISEPKLAATEDKRATDLDHATKSEMEDYPRILSLTEIKELLEAGILTHLPEIDETDIMDKSKKDNLLKVIAVSQILWLCIQVISRAVGNLAVSQLEIATVAYALCAVIIYGLAWKKPKGVEVPITILQLPDRGSGFGKILSPERKPTDQLDLRKYFGDQIWKSIKKGETKQHFNGDLTDTWRYILATAISTGTLFGAVHLAAWNCFFPTHTEKLLWRAAALYCTCFPLGNVSLILFPARVTIYQNIELLLSFVWLLSNAVFVLARLYLIVEMFRTLAFQPTGAFVGTWSVNMPNIS</sequence>
<accession>A0A318Z989</accession>
<evidence type="ECO:0000256" key="1">
    <source>
        <dbReference type="SAM" id="MobiDB-lite"/>
    </source>
</evidence>
<evidence type="ECO:0000256" key="2">
    <source>
        <dbReference type="SAM" id="Phobius"/>
    </source>
</evidence>
<dbReference type="PANTHER" id="PTHR35043">
    <property type="entry name" value="TRANSCRIPTION FACTOR DOMAIN-CONTAINING PROTEIN"/>
    <property type="match status" value="1"/>
</dbReference>